<dbReference type="NCBIfam" id="TIGR00996">
    <property type="entry name" value="Mtu_fam_mce"/>
    <property type="match status" value="1"/>
</dbReference>
<sequence length="445" mass="46604">MSRFVRSIAAAVGCVVLLGACDFNGAYDLPLPGHPVSADDSYQVTAEFHDILNVVPRSPVMVDDVVVGEVTSVERVGWHAKISMRVKNDVDLPDNAIAEIKQVSLLGEKYVALEPPVSEPASSDRLGDGDNIPLSVTGRNPEVEEVLGALSFLLSGGGVGQLATITHEANEVMDGRQDQLRSLMSSLDGVVGTLDDQKVDIINALDSLNDLAKTLNNEKDTIGDALDATGPAIKVLADQHDQLIGMLGSLDRLGRVGTRVINASKEDVLGMLKHLAPILNGLTGAGQQLGPGLNFLVSFPFPKSANAIVQGDYADTIAEMDINLEYLFKSLGIPEIDLGDLGGLIGAVPKCLASGSLTSKACKKVLGSLDLLKNMRKTCKTDRYKDNPVCQIVNAVPDLGDLLNHGPLGGTLDGLLGGLAGGLTGDKSSYPTSPSDPDELLGGTA</sequence>
<name>A0ABP7J3M8_9ACTN</name>
<keyword evidence="5" id="KW-1185">Reference proteome</keyword>
<dbReference type="Pfam" id="PF11887">
    <property type="entry name" value="Mce4_CUP1"/>
    <property type="match status" value="1"/>
</dbReference>
<evidence type="ECO:0008006" key="6">
    <source>
        <dbReference type="Google" id="ProtNLM"/>
    </source>
</evidence>
<dbReference type="RefSeq" id="WP_344778609.1">
    <property type="nucleotide sequence ID" value="NZ_BAABAH010000019.1"/>
</dbReference>
<dbReference type="Proteomes" id="UP001501821">
    <property type="component" value="Unassembled WGS sequence"/>
</dbReference>
<reference evidence="5" key="1">
    <citation type="journal article" date="2019" name="Int. J. Syst. Evol. Microbiol.">
        <title>The Global Catalogue of Microorganisms (GCM) 10K type strain sequencing project: providing services to taxonomists for standard genome sequencing and annotation.</title>
        <authorList>
            <consortium name="The Broad Institute Genomics Platform"/>
            <consortium name="The Broad Institute Genome Sequencing Center for Infectious Disease"/>
            <person name="Wu L."/>
            <person name="Ma J."/>
        </authorList>
    </citation>
    <scope>NUCLEOTIDE SEQUENCE [LARGE SCALE GENOMIC DNA]</scope>
    <source>
        <strain evidence="5">JCM 16953</strain>
    </source>
</reference>
<gene>
    <name evidence="4" type="ORF">GCM10022242_38750</name>
</gene>
<evidence type="ECO:0000313" key="4">
    <source>
        <dbReference type="EMBL" id="GAA3833896.1"/>
    </source>
</evidence>
<dbReference type="PANTHER" id="PTHR33371">
    <property type="entry name" value="INTERMEMBRANE PHOSPHOLIPID TRANSPORT SYSTEM BINDING PROTEIN MLAD-RELATED"/>
    <property type="match status" value="1"/>
</dbReference>
<feature type="region of interest" description="Disordered" evidence="1">
    <location>
        <begin position="426"/>
        <end position="445"/>
    </location>
</feature>
<dbReference type="InterPro" id="IPR003399">
    <property type="entry name" value="Mce/MlaD"/>
</dbReference>
<organism evidence="4 5">
    <name type="scientific">Nocardioides panacisoli</name>
    <dbReference type="NCBI Taxonomy" id="627624"/>
    <lineage>
        <taxon>Bacteria</taxon>
        <taxon>Bacillati</taxon>
        <taxon>Actinomycetota</taxon>
        <taxon>Actinomycetes</taxon>
        <taxon>Propionibacteriales</taxon>
        <taxon>Nocardioidaceae</taxon>
        <taxon>Nocardioides</taxon>
    </lineage>
</organism>
<evidence type="ECO:0000259" key="2">
    <source>
        <dbReference type="Pfam" id="PF02470"/>
    </source>
</evidence>
<evidence type="ECO:0000259" key="3">
    <source>
        <dbReference type="Pfam" id="PF11887"/>
    </source>
</evidence>
<dbReference type="InterPro" id="IPR005693">
    <property type="entry name" value="Mce"/>
</dbReference>
<dbReference type="EMBL" id="BAABAH010000019">
    <property type="protein sequence ID" value="GAA3833896.1"/>
    <property type="molecule type" value="Genomic_DNA"/>
</dbReference>
<evidence type="ECO:0000256" key="1">
    <source>
        <dbReference type="SAM" id="MobiDB-lite"/>
    </source>
</evidence>
<dbReference type="PROSITE" id="PS51257">
    <property type="entry name" value="PROKAR_LIPOPROTEIN"/>
    <property type="match status" value="1"/>
</dbReference>
<dbReference type="InterPro" id="IPR052336">
    <property type="entry name" value="MlaD_Phospholipid_Transporter"/>
</dbReference>
<evidence type="ECO:0000313" key="5">
    <source>
        <dbReference type="Proteomes" id="UP001501821"/>
    </source>
</evidence>
<dbReference type="PANTHER" id="PTHR33371:SF15">
    <property type="entry name" value="LIPOPROTEIN LPRN"/>
    <property type="match status" value="1"/>
</dbReference>
<feature type="domain" description="Mammalian cell entry C-terminal" evidence="3">
    <location>
        <begin position="123"/>
        <end position="282"/>
    </location>
</feature>
<comment type="caution">
    <text evidence="4">The sequence shown here is derived from an EMBL/GenBank/DDBJ whole genome shotgun (WGS) entry which is preliminary data.</text>
</comment>
<protein>
    <recommendedName>
        <fullName evidence="6">MCE family protein</fullName>
    </recommendedName>
</protein>
<accession>A0ABP7J3M8</accession>
<proteinExistence type="predicted"/>
<dbReference type="Pfam" id="PF02470">
    <property type="entry name" value="MlaD"/>
    <property type="match status" value="1"/>
</dbReference>
<feature type="domain" description="Mce/MlaD" evidence="2">
    <location>
        <begin position="41"/>
        <end position="116"/>
    </location>
</feature>
<dbReference type="InterPro" id="IPR024516">
    <property type="entry name" value="Mce_C"/>
</dbReference>